<keyword evidence="12" id="KW-0963">Cytoplasm</keyword>
<dbReference type="EC" id="2.7.7.7" evidence="12"/>
<dbReference type="Proteomes" id="UP000198324">
    <property type="component" value="Unassembled WGS sequence"/>
</dbReference>
<dbReference type="FunFam" id="3.30.1490.100:FF:000004">
    <property type="entry name" value="DNA polymerase IV"/>
    <property type="match status" value="1"/>
</dbReference>
<evidence type="ECO:0000256" key="7">
    <source>
        <dbReference type="ARBA" id="ARBA00022763"/>
    </source>
</evidence>
<comment type="subcellular location">
    <subcellularLocation>
        <location evidence="12">Cytoplasm</location>
    </subcellularLocation>
</comment>
<evidence type="ECO:0000259" key="13">
    <source>
        <dbReference type="PROSITE" id="PS50173"/>
    </source>
</evidence>
<dbReference type="GO" id="GO:0042276">
    <property type="term" value="P:error-prone translesion synthesis"/>
    <property type="evidence" value="ECO:0007669"/>
    <property type="project" value="TreeGrafter"/>
</dbReference>
<dbReference type="InterPro" id="IPR024728">
    <property type="entry name" value="PolY_HhH_motif"/>
</dbReference>
<keyword evidence="6 12" id="KW-0479">Metal-binding</keyword>
<evidence type="ECO:0000256" key="9">
    <source>
        <dbReference type="ARBA" id="ARBA00022932"/>
    </source>
</evidence>
<keyword evidence="2 12" id="KW-0515">Mutator protein</keyword>
<keyword evidence="5 12" id="KW-0235">DNA replication</keyword>
<dbReference type="GO" id="GO:0009432">
    <property type="term" value="P:SOS response"/>
    <property type="evidence" value="ECO:0007669"/>
    <property type="project" value="TreeGrafter"/>
</dbReference>
<dbReference type="InterPro" id="IPR022880">
    <property type="entry name" value="DNApol_IV"/>
</dbReference>
<dbReference type="Gene3D" id="3.30.70.270">
    <property type="match status" value="1"/>
</dbReference>
<dbReference type="InterPro" id="IPR036775">
    <property type="entry name" value="DNA_pol_Y-fam_lit_finger_sf"/>
</dbReference>
<comment type="similarity">
    <text evidence="1 12">Belongs to the DNA polymerase type-Y family.</text>
</comment>
<dbReference type="Pfam" id="PF11798">
    <property type="entry name" value="IMS_HHH"/>
    <property type="match status" value="1"/>
</dbReference>
<keyword evidence="4 12" id="KW-0548">Nucleotidyltransferase</keyword>
<keyword evidence="3 12" id="KW-0808">Transferase</keyword>
<dbReference type="GO" id="GO:0006261">
    <property type="term" value="P:DNA-templated DNA replication"/>
    <property type="evidence" value="ECO:0007669"/>
    <property type="project" value="UniProtKB-UniRule"/>
</dbReference>
<dbReference type="PANTHER" id="PTHR11076:SF33">
    <property type="entry name" value="DNA POLYMERASE KAPPA"/>
    <property type="match status" value="1"/>
</dbReference>
<keyword evidence="9 12" id="KW-0239">DNA-directed DNA polymerase</keyword>
<dbReference type="Gene3D" id="1.10.150.20">
    <property type="entry name" value="5' to 3' exonuclease, C-terminal subdomain"/>
    <property type="match status" value="1"/>
</dbReference>
<dbReference type="NCBIfam" id="NF002677">
    <property type="entry name" value="PRK02406.1"/>
    <property type="match status" value="1"/>
</dbReference>
<organism evidence="14 15">
    <name type="scientific">Humidesulfovibrio mexicanus</name>
    <dbReference type="NCBI Taxonomy" id="147047"/>
    <lineage>
        <taxon>Bacteria</taxon>
        <taxon>Pseudomonadati</taxon>
        <taxon>Thermodesulfobacteriota</taxon>
        <taxon>Desulfovibrionia</taxon>
        <taxon>Desulfovibrionales</taxon>
        <taxon>Desulfovibrionaceae</taxon>
        <taxon>Humidesulfovibrio</taxon>
    </lineage>
</organism>
<feature type="domain" description="UmuC" evidence="13">
    <location>
        <begin position="23"/>
        <end position="202"/>
    </location>
</feature>
<dbReference type="Gene3D" id="3.40.1170.60">
    <property type="match status" value="1"/>
</dbReference>
<proteinExistence type="inferred from homology"/>
<dbReference type="GO" id="GO:0003684">
    <property type="term" value="F:damaged DNA binding"/>
    <property type="evidence" value="ECO:0007669"/>
    <property type="project" value="InterPro"/>
</dbReference>
<evidence type="ECO:0000256" key="1">
    <source>
        <dbReference type="ARBA" id="ARBA00010945"/>
    </source>
</evidence>
<dbReference type="AlphaFoldDB" id="A0A238Z150"/>
<dbReference type="GO" id="GO:0006281">
    <property type="term" value="P:DNA repair"/>
    <property type="evidence" value="ECO:0007669"/>
    <property type="project" value="UniProtKB-UniRule"/>
</dbReference>
<dbReference type="InterPro" id="IPR001126">
    <property type="entry name" value="UmuC"/>
</dbReference>
<evidence type="ECO:0000313" key="14">
    <source>
        <dbReference type="EMBL" id="SNR76661.1"/>
    </source>
</evidence>
<evidence type="ECO:0000256" key="3">
    <source>
        <dbReference type="ARBA" id="ARBA00022679"/>
    </source>
</evidence>
<dbReference type="HAMAP" id="MF_01113">
    <property type="entry name" value="DNApol_IV"/>
    <property type="match status" value="1"/>
</dbReference>
<dbReference type="Pfam" id="PF11799">
    <property type="entry name" value="IMS_C"/>
    <property type="match status" value="1"/>
</dbReference>
<comment type="subunit">
    <text evidence="12">Monomer.</text>
</comment>
<dbReference type="SUPFAM" id="SSF100879">
    <property type="entry name" value="Lesion bypass DNA polymerase (Y-family), little finger domain"/>
    <property type="match status" value="1"/>
</dbReference>
<comment type="catalytic activity">
    <reaction evidence="11 12">
        <text>DNA(n) + a 2'-deoxyribonucleoside 5'-triphosphate = DNA(n+1) + diphosphate</text>
        <dbReference type="Rhea" id="RHEA:22508"/>
        <dbReference type="Rhea" id="RHEA-COMP:17339"/>
        <dbReference type="Rhea" id="RHEA-COMP:17340"/>
        <dbReference type="ChEBI" id="CHEBI:33019"/>
        <dbReference type="ChEBI" id="CHEBI:61560"/>
        <dbReference type="ChEBI" id="CHEBI:173112"/>
        <dbReference type="EC" id="2.7.7.7"/>
    </reaction>
</comment>
<gene>
    <name evidence="12" type="primary">dinB</name>
    <name evidence="14" type="ORF">SAMN04488503_1131</name>
</gene>
<dbReference type="SUPFAM" id="SSF56672">
    <property type="entry name" value="DNA/RNA polymerases"/>
    <property type="match status" value="1"/>
</dbReference>
<dbReference type="InterPro" id="IPR043128">
    <property type="entry name" value="Rev_trsase/Diguanyl_cyclase"/>
</dbReference>
<dbReference type="CDD" id="cd03586">
    <property type="entry name" value="PolY_Pol_IV_kappa"/>
    <property type="match status" value="1"/>
</dbReference>
<feature type="binding site" evidence="12">
    <location>
        <position position="27"/>
    </location>
    <ligand>
        <name>Mg(2+)</name>
        <dbReference type="ChEBI" id="CHEBI:18420"/>
    </ligand>
</feature>
<feature type="active site" evidence="12">
    <location>
        <position position="121"/>
    </location>
</feature>
<dbReference type="GO" id="GO:0003887">
    <property type="term" value="F:DNA-directed DNA polymerase activity"/>
    <property type="evidence" value="ECO:0007669"/>
    <property type="project" value="UniProtKB-UniRule"/>
</dbReference>
<keyword evidence="12" id="KW-0238">DNA-binding</keyword>
<dbReference type="GO" id="GO:0005829">
    <property type="term" value="C:cytosol"/>
    <property type="evidence" value="ECO:0007669"/>
    <property type="project" value="TreeGrafter"/>
</dbReference>
<dbReference type="InterPro" id="IPR017961">
    <property type="entry name" value="DNA_pol_Y-fam_little_finger"/>
</dbReference>
<dbReference type="Gene3D" id="3.30.1490.100">
    <property type="entry name" value="DNA polymerase, Y-family, little finger domain"/>
    <property type="match status" value="1"/>
</dbReference>
<dbReference type="InterPro" id="IPR050116">
    <property type="entry name" value="DNA_polymerase-Y"/>
</dbReference>
<evidence type="ECO:0000256" key="11">
    <source>
        <dbReference type="ARBA" id="ARBA00049244"/>
    </source>
</evidence>
<name>A0A238Z150_9BACT</name>
<dbReference type="Pfam" id="PF00817">
    <property type="entry name" value="IMS"/>
    <property type="match status" value="1"/>
</dbReference>
<dbReference type="GO" id="GO:0000287">
    <property type="term" value="F:magnesium ion binding"/>
    <property type="evidence" value="ECO:0007669"/>
    <property type="project" value="UniProtKB-UniRule"/>
</dbReference>
<dbReference type="InterPro" id="IPR043502">
    <property type="entry name" value="DNA/RNA_pol_sf"/>
</dbReference>
<dbReference type="PANTHER" id="PTHR11076">
    <property type="entry name" value="DNA REPAIR POLYMERASE UMUC / TRANSFERASE FAMILY MEMBER"/>
    <property type="match status" value="1"/>
</dbReference>
<comment type="cofactor">
    <cofactor evidence="12">
        <name>Mg(2+)</name>
        <dbReference type="ChEBI" id="CHEBI:18420"/>
    </cofactor>
    <text evidence="12">Binds 2 magnesium ions per subunit.</text>
</comment>
<comment type="function">
    <text evidence="12">Poorly processive, error-prone DNA polymerase involved in untargeted mutagenesis. Copies undamaged DNA at stalled replication forks, which arise in vivo from mismatched or misaligned primer ends. These misaligned primers can be extended by PolIV. Exhibits no 3'-5' exonuclease (proofreading) activity. May be involved in translesional synthesis, in conjunction with the beta clamp from PolIII.</text>
</comment>
<evidence type="ECO:0000256" key="6">
    <source>
        <dbReference type="ARBA" id="ARBA00022723"/>
    </source>
</evidence>
<keyword evidence="15" id="KW-1185">Reference proteome</keyword>
<keyword evidence="10 12" id="KW-0234">DNA repair</keyword>
<feature type="site" description="Substrate discrimination" evidence="12">
    <location>
        <position position="32"/>
    </location>
</feature>
<evidence type="ECO:0000256" key="5">
    <source>
        <dbReference type="ARBA" id="ARBA00022705"/>
    </source>
</evidence>
<feature type="binding site" evidence="12">
    <location>
        <position position="120"/>
    </location>
    <ligand>
        <name>Mg(2+)</name>
        <dbReference type="ChEBI" id="CHEBI:18420"/>
    </ligand>
</feature>
<evidence type="ECO:0000256" key="2">
    <source>
        <dbReference type="ARBA" id="ARBA00022457"/>
    </source>
</evidence>
<evidence type="ECO:0000256" key="8">
    <source>
        <dbReference type="ARBA" id="ARBA00022842"/>
    </source>
</evidence>
<evidence type="ECO:0000256" key="10">
    <source>
        <dbReference type="ARBA" id="ARBA00023204"/>
    </source>
</evidence>
<dbReference type="PROSITE" id="PS50173">
    <property type="entry name" value="UMUC"/>
    <property type="match status" value="1"/>
</dbReference>
<evidence type="ECO:0000313" key="15">
    <source>
        <dbReference type="Proteomes" id="UP000198324"/>
    </source>
</evidence>
<evidence type="ECO:0000256" key="4">
    <source>
        <dbReference type="ARBA" id="ARBA00022695"/>
    </source>
</evidence>
<evidence type="ECO:0000256" key="12">
    <source>
        <dbReference type="HAMAP-Rule" id="MF_01113"/>
    </source>
</evidence>
<keyword evidence="7 12" id="KW-0227">DNA damage</keyword>
<accession>A0A238Z150</accession>
<sequence>MRPGLSYQQPMERADAQSAERRIAHVDMDAFFASIEQLDHPQWRGKPLAVGDGPRSVVSAASYEIRAFGVHSAMPVAQAKKLCPHGVFVPVRMWRYKEVSRRVMAVLQDFSPLVEQASVDEAYLDATGLERLFGPPEEFAAAVRAAVREETGLTCSVGVAPVRFLAKIASDYNKPDGQTVIVPRDVRAFLDALPVRKIPGVGGRTLEILSGLGIVNAGDVLKHPAAFWQKRLGERGLWLHTLAQGRDERGVTPFTPPKSSSAENTFDADTRDLAVLRRWLLLQADRVGADLRAQGVRGRTVTLKAKFADFTQVTRSRTLAEAMCDTQTIFETAVALLAELNPRKDLRLIGVGVSQFGERPRQLSLLEPAPEARPRGGLDSAVDAVRGRFGKGAIMRGDLLHFKD</sequence>
<dbReference type="EMBL" id="FZOC01000002">
    <property type="protein sequence ID" value="SNR76661.1"/>
    <property type="molecule type" value="Genomic_DNA"/>
</dbReference>
<keyword evidence="8 12" id="KW-0460">Magnesium</keyword>
<protein>
    <recommendedName>
        <fullName evidence="12">DNA polymerase IV</fullName>
        <shortName evidence="12">Pol IV</shortName>
        <ecNumber evidence="12">2.7.7.7</ecNumber>
    </recommendedName>
</protein>
<reference evidence="14 15" key="1">
    <citation type="submission" date="2017-06" db="EMBL/GenBank/DDBJ databases">
        <authorList>
            <person name="Kim H.J."/>
            <person name="Triplett B.A."/>
        </authorList>
    </citation>
    <scope>NUCLEOTIDE SEQUENCE [LARGE SCALE GENOMIC DNA]</scope>
    <source>
        <strain evidence="14 15">DSM 13116</strain>
    </source>
</reference>